<dbReference type="Proteomes" id="UP001595816">
    <property type="component" value="Unassembled WGS sequence"/>
</dbReference>
<dbReference type="InterPro" id="IPR051908">
    <property type="entry name" value="Ribosomal_N-acetyltransferase"/>
</dbReference>
<dbReference type="InterPro" id="IPR000182">
    <property type="entry name" value="GNAT_dom"/>
</dbReference>
<protein>
    <submittedName>
        <fullName evidence="2">GNAT family N-acetyltransferase</fullName>
        <ecNumber evidence="2">2.3.-.-</ecNumber>
    </submittedName>
</protein>
<accession>A0ABV8M1G6</accession>
<proteinExistence type="predicted"/>
<dbReference type="GO" id="GO:0016746">
    <property type="term" value="F:acyltransferase activity"/>
    <property type="evidence" value="ECO:0007669"/>
    <property type="project" value="UniProtKB-KW"/>
</dbReference>
<organism evidence="2 3">
    <name type="scientific">Hamadaea flava</name>
    <dbReference type="NCBI Taxonomy" id="1742688"/>
    <lineage>
        <taxon>Bacteria</taxon>
        <taxon>Bacillati</taxon>
        <taxon>Actinomycetota</taxon>
        <taxon>Actinomycetes</taxon>
        <taxon>Micromonosporales</taxon>
        <taxon>Micromonosporaceae</taxon>
        <taxon>Hamadaea</taxon>
    </lineage>
</organism>
<reference evidence="3" key="1">
    <citation type="journal article" date="2019" name="Int. J. Syst. Evol. Microbiol.">
        <title>The Global Catalogue of Microorganisms (GCM) 10K type strain sequencing project: providing services to taxonomists for standard genome sequencing and annotation.</title>
        <authorList>
            <consortium name="The Broad Institute Genomics Platform"/>
            <consortium name="The Broad Institute Genome Sequencing Center for Infectious Disease"/>
            <person name="Wu L."/>
            <person name="Ma J."/>
        </authorList>
    </citation>
    <scope>NUCLEOTIDE SEQUENCE [LARGE SCALE GENOMIC DNA]</scope>
    <source>
        <strain evidence="3">CGMCC 4.7289</strain>
    </source>
</reference>
<keyword evidence="2" id="KW-0808">Transferase</keyword>
<dbReference type="Pfam" id="PF13302">
    <property type="entry name" value="Acetyltransf_3"/>
    <property type="match status" value="1"/>
</dbReference>
<keyword evidence="2" id="KW-0012">Acyltransferase</keyword>
<dbReference type="PROSITE" id="PS51186">
    <property type="entry name" value="GNAT"/>
    <property type="match status" value="1"/>
</dbReference>
<dbReference type="RefSeq" id="WP_253760216.1">
    <property type="nucleotide sequence ID" value="NZ_JAMZDZ010000001.1"/>
</dbReference>
<comment type="caution">
    <text evidence="2">The sequence shown here is derived from an EMBL/GenBank/DDBJ whole genome shotgun (WGS) entry which is preliminary data.</text>
</comment>
<dbReference type="EC" id="2.3.-.-" evidence="2"/>
<dbReference type="Gene3D" id="3.40.630.30">
    <property type="match status" value="1"/>
</dbReference>
<keyword evidence="3" id="KW-1185">Reference proteome</keyword>
<feature type="domain" description="N-acetyltransferase" evidence="1">
    <location>
        <begin position="22"/>
        <end position="185"/>
    </location>
</feature>
<dbReference type="PANTHER" id="PTHR43441">
    <property type="entry name" value="RIBOSOMAL-PROTEIN-SERINE ACETYLTRANSFERASE"/>
    <property type="match status" value="1"/>
</dbReference>
<dbReference type="SUPFAM" id="SSF55729">
    <property type="entry name" value="Acyl-CoA N-acyltransferases (Nat)"/>
    <property type="match status" value="1"/>
</dbReference>
<evidence type="ECO:0000313" key="2">
    <source>
        <dbReference type="EMBL" id="MFC4136573.1"/>
    </source>
</evidence>
<gene>
    <name evidence="2" type="ORF">ACFOZ4_38700</name>
</gene>
<dbReference type="EMBL" id="JBHSAY010000033">
    <property type="protein sequence ID" value="MFC4136573.1"/>
    <property type="molecule type" value="Genomic_DNA"/>
</dbReference>
<dbReference type="PANTHER" id="PTHR43441:SF10">
    <property type="entry name" value="ACETYLTRANSFERASE"/>
    <property type="match status" value="1"/>
</dbReference>
<name>A0ABV8M1G6_9ACTN</name>
<evidence type="ECO:0000313" key="3">
    <source>
        <dbReference type="Proteomes" id="UP001595816"/>
    </source>
</evidence>
<dbReference type="InterPro" id="IPR016181">
    <property type="entry name" value="Acyl_CoA_acyltransferase"/>
</dbReference>
<sequence length="198" mass="21354">MSSPYDQPQPVLGAITDRGEKIMLRPAEMRDVDAILTACTDPESQRWTTLSPGYDRDRAVGFVTDYAPGWWARGQGAAWVIADADGTYAAQLDLRVLADPKIADVGFLTGPAARGKGYMTAALRAATAYGLLHLGLERVEWKAHVGNVASRRVAEKAGFTFEGTLRAYGSKDGRRVDEWIASFLPADLPADAAVEVLG</sequence>
<evidence type="ECO:0000259" key="1">
    <source>
        <dbReference type="PROSITE" id="PS51186"/>
    </source>
</evidence>